<dbReference type="Gene3D" id="3.40.50.1820">
    <property type="entry name" value="alpha/beta hydrolase"/>
    <property type="match status" value="1"/>
</dbReference>
<dbReference type="OrthoDB" id="5095936at2"/>
<evidence type="ECO:0000313" key="1">
    <source>
        <dbReference type="EMBL" id="OKL53840.1"/>
    </source>
</evidence>
<accession>A0A1Q5Q2K0</accession>
<dbReference type="AlphaFoldDB" id="A0A1Q5Q2K0"/>
<comment type="caution">
    <text evidence="1">The sequence shown here is derived from an EMBL/GenBank/DDBJ whole genome shotgun (WGS) entry which is preliminary data.</text>
</comment>
<dbReference type="InterPro" id="IPR029058">
    <property type="entry name" value="AB_hydrolase_fold"/>
</dbReference>
<reference evidence="2" key="1">
    <citation type="submission" date="2016-12" db="EMBL/GenBank/DDBJ databases">
        <authorList>
            <person name="Meng X."/>
        </authorList>
    </citation>
    <scope>NUCLEOTIDE SEQUENCE [LARGE SCALE GENOMIC DNA]</scope>
    <source>
        <strain evidence="2">DSM 19116</strain>
    </source>
</reference>
<protein>
    <submittedName>
        <fullName evidence="1">Uncharacterized protein</fullName>
    </submittedName>
</protein>
<dbReference type="SUPFAM" id="SSF53474">
    <property type="entry name" value="alpha/beta-Hydrolases"/>
    <property type="match status" value="1"/>
</dbReference>
<evidence type="ECO:0000313" key="2">
    <source>
        <dbReference type="Proteomes" id="UP000185628"/>
    </source>
</evidence>
<name>A0A1Q5Q2K0_9ACTO</name>
<dbReference type="Proteomes" id="UP000185628">
    <property type="component" value="Unassembled WGS sequence"/>
</dbReference>
<proteinExistence type="predicted"/>
<keyword evidence="2" id="KW-1185">Reference proteome</keyword>
<dbReference type="RefSeq" id="WP_073716700.1">
    <property type="nucleotide sequence ID" value="NZ_MQVR01000037.1"/>
</dbReference>
<gene>
    <name evidence="1" type="ORF">BSZ39_07250</name>
</gene>
<organism evidence="1 2">
    <name type="scientific">Bowdeniella nasicola</name>
    <dbReference type="NCBI Taxonomy" id="208480"/>
    <lineage>
        <taxon>Bacteria</taxon>
        <taxon>Bacillati</taxon>
        <taxon>Actinomycetota</taxon>
        <taxon>Actinomycetes</taxon>
        <taxon>Actinomycetales</taxon>
        <taxon>Actinomycetaceae</taxon>
        <taxon>Bowdeniella</taxon>
    </lineage>
</organism>
<dbReference type="EMBL" id="MQVR01000037">
    <property type="protein sequence ID" value="OKL53840.1"/>
    <property type="molecule type" value="Genomic_DNA"/>
</dbReference>
<sequence>MSGNNSGAIVHVTGASQSVDTTHLKDLAARLVAAGTFTGFAGGNIASALLAAPLELIDGFEHAADVTNDLVLLLRGTHSIGTLAADLIRLTRALTQSIALYLEAEQTAERQLASAAPGMLSTFIPLKWRVGGILGTGALAFGGAKLGVVPQGSATQWGTRTIAELMDPTPLSGRYLSSDGPASAYELTPVQRAAIFLMRSIGVDRADGEIDLTELPPTAFDIGGADPNSIPPDFDAIVIGGRLPEKTVTGMGEALGYGPLSAGMLFAGFAALHFPSSNRGVSQYLGTGMHLLNKKGADRQEQVIRIDKITKPDGTVQHLVFIPGTTAGSDLFSKNPANHDANVNLVGGISADASRAIIEAMDAAGIKPGDNVALFGHSQGGIIAQNFAANEEFTEIYNVNLVVTVGAPTAGKIVDESIPVLHIEEVDDPIPGLDGAANRSRANQVTATFATSPLTDDSGWTHGMNTYEKGLELVMNSANPELVSMTHTIKDTLGFHSGASVSSREFSAVRTISQPEMLDQIVDNALLGRAYDGTIGRVPILREIWPGPMPQPVINGASLSAQVGGS</sequence>